<feature type="region of interest" description="Disordered" evidence="2">
    <location>
        <begin position="1729"/>
        <end position="1767"/>
    </location>
</feature>
<evidence type="ECO:0000313" key="4">
    <source>
        <dbReference type="Proteomes" id="UP001642720"/>
    </source>
</evidence>
<feature type="region of interest" description="Disordered" evidence="2">
    <location>
        <begin position="1096"/>
        <end position="1121"/>
    </location>
</feature>
<dbReference type="Proteomes" id="UP001642720">
    <property type="component" value="Unassembled WGS sequence"/>
</dbReference>
<name>A0ABY2GTN7_9HYPO</name>
<feature type="compositionally biased region" description="Acidic residues" evidence="2">
    <location>
        <begin position="1894"/>
        <end position="1912"/>
    </location>
</feature>
<feature type="compositionally biased region" description="Polar residues" evidence="2">
    <location>
        <begin position="581"/>
        <end position="590"/>
    </location>
</feature>
<sequence length="1921" mass="211168">LVSSSAEPDSRRSESVRLTKARRISGRLQAAFHPRRRSMPYSERQGSFDGEPYLRHQHSASSDRGLIPMWDSSDPERAPPPLPLNPQSPKMATRTSTSPYPVSSAIQSAHAALSERVKDSHGTHMPPPVPKRVNDSSPDRSLAKGVGPHRRLQSMQSGSVRDISLMLENNSHSPSVSPTKSYEKLERSTRPSTPPGLRESTSFETRTGGIYDKEMNMSAPSLSSSLTPIVRPTVRRPAPQSILSENTPPVSSTMLALQSMPGSSPTKETEPPLSNITNGAMGGAKGGATMDSLASQILSLTSIASSLQKEMAALSRRSRDNATDLLSLKEATNTRDEDIRKSLRDLLGNIQDTSARIHRDSYNGYFLDNKPHPTSPNSGRTYQMPRIPSPKSFAESIDRASMSTPSLVGGDNSGATSILLLEKILRGLGTKDGQESLLSHLLELSDKLSGMATAAKVEELVNFVRAQTESAMVSVATPGFAPGHSRRFSLEHNEGHVPHGPSSAIAPRTLNNLDTSRRGPASQGILNDDVINIIRSVKDSVAASGGLTAEVKALVRELRGEVLGMGRELGKRLENVGRNAGDNTEPSPSASKDEVSRVIDEGLEQMKEQLSHVLTEHRRQSQASASLQKLTIDYQEIYTALRSALKDIEAAKEMPDLSRDDVLEAVREAWENYKPEIEVQQIGLERDEILECLKQGLQEYQSRNQSPPAATRDEVLTAVVEGLKHYVPPQMDTPASMSRDEIIEAVRECLEEFEFPVAPSAIGNELTREDMLRAVKEGLNDLDLGKSSALVPTRNHDEISTKLHELMDFMKLEFRTLSDGAKESQAANSRDTEQLLDATKDGLENLRVAIERYVDRATGVASQEDFLDGLLKSMEEFKEEVSSLVSKANATSREQLQTELEGLRDVVHSSMVPAAPMSQPHNDELLDALRNGLSNLRQEILRPRPETSEILDALNDGLNDIRAGIDRITNKPVDLTANDEILDALKEGLDGVRSDIGTIRDSSNDRAVAIRTVGGGENDNEMAIIPADMAKHDDIKNLEILITQLRAKIEELDPAKASSAAAAAAAPKVDLSHLETMLRDVQRGVDELKSRAPVVVQAASSAGKSEQDKKDESEKPKEGEDYVMRSIPSIFTKSGGNPTKEDVAAIENILRNTKARVDHLIDGDQAVRREHIDTLESLILESREAIRSVNRQLEDIPNLFHKDDFAKLTAIITSLGEGLEDIKEHAEREAKSPEKVKKSDVHAVETVVRDIKTLVDGIAVADFATITTREDLGKLEAVMKETKETFDNYHEASSKALVERQSDINGVHDRIFEVKTFLEEFQTEIRNKLVDGSSGIEGLGQALKAVGEKIEKSETVAGDVKDMFEVMKSEFEISKEAIAGSRIESNEKLDEVTQNIRTKIDDKISEVLAKSEALRIMMDEKSQAAEAREIVTESAVAGTKAVADELKLLIDTLGSTVTDSLEKMEEASKIVFTKVEEVAVRSEETRNEGKADHQQTRDQIQEAVSKVQGSVSEYQPQILEAVKSILGLVGDHFEHSKTIRDEVVAAIPTEQTFKAMMPEKYDDAEVREKLDKIVQHNDAAAQALLQLQTLDKVHQSVVETAAEVSDFLSKQTKHMVDERDNRARLLEETNLALERASTEREHAELSVKNLKEEEEWLRRSVLSLRNEQEGLMKQKTRLTGDVSALETALRLRKEELQEMELRAEGLERRIFNGVMDHSRVLLFGKKAKGGADSMNRKRVKKPAGEDGSSSPRGIPTHLASARNPMAPSQIGTARRIASLSQMANNVASTPITRSHSVKTPSVSVNGHRKRSWGGTAQKSGLSEEHKEMDEAVEELDEGDMVNVTHESAVDNAAGDSSEYEEEIDDDDDDVDAREGHEESDGTQRRRISKGSSAYEDDEGSGSEYEESIDGDDEPHAAVVVR</sequence>
<feature type="region of interest" description="Disordered" evidence="2">
    <location>
        <begin position="1"/>
        <end position="203"/>
    </location>
</feature>
<feature type="compositionally biased region" description="Polar residues" evidence="2">
    <location>
        <begin position="167"/>
        <end position="180"/>
    </location>
</feature>
<feature type="compositionally biased region" description="Polar residues" evidence="2">
    <location>
        <begin position="1788"/>
        <end position="1804"/>
    </location>
</feature>
<evidence type="ECO:0000256" key="1">
    <source>
        <dbReference type="SAM" id="Coils"/>
    </source>
</evidence>
<gene>
    <name evidence="3" type="ORF">CCMA1212_008939</name>
</gene>
<dbReference type="EMBL" id="PPTA01000015">
    <property type="protein sequence ID" value="TFA99303.1"/>
    <property type="molecule type" value="Genomic_DNA"/>
</dbReference>
<accession>A0ABY2GTN7</accession>
<feature type="region of interest" description="Disordered" evidence="2">
    <location>
        <begin position="574"/>
        <end position="594"/>
    </location>
</feature>
<evidence type="ECO:0000256" key="2">
    <source>
        <dbReference type="SAM" id="MobiDB-lite"/>
    </source>
</evidence>
<comment type="caution">
    <text evidence="3">The sequence shown here is derived from an EMBL/GenBank/DDBJ whole genome shotgun (WGS) entry which is preliminary data.</text>
</comment>
<feature type="compositionally biased region" description="Basic and acidic residues" evidence="2">
    <location>
        <begin position="1105"/>
        <end position="1121"/>
    </location>
</feature>
<feature type="region of interest" description="Disordered" evidence="2">
    <location>
        <begin position="365"/>
        <end position="384"/>
    </location>
</feature>
<proteinExistence type="predicted"/>
<protein>
    <recommendedName>
        <fullName evidence="5">Chromosome segregation ATPase</fullName>
    </recommendedName>
</protein>
<feature type="compositionally biased region" description="Polar residues" evidence="2">
    <location>
        <begin position="241"/>
        <end position="276"/>
    </location>
</feature>
<organism evidence="3 4">
    <name type="scientific">Trichoderma ghanense</name>
    <dbReference type="NCBI Taxonomy" id="65468"/>
    <lineage>
        <taxon>Eukaryota</taxon>
        <taxon>Fungi</taxon>
        <taxon>Dikarya</taxon>
        <taxon>Ascomycota</taxon>
        <taxon>Pezizomycotina</taxon>
        <taxon>Sordariomycetes</taxon>
        <taxon>Hypocreomycetidae</taxon>
        <taxon>Hypocreales</taxon>
        <taxon>Hypocreaceae</taxon>
        <taxon>Trichoderma</taxon>
    </lineage>
</organism>
<feature type="compositionally biased region" description="Basic and acidic residues" evidence="2">
    <location>
        <begin position="113"/>
        <end position="122"/>
    </location>
</feature>
<feature type="region of interest" description="Disordered" evidence="2">
    <location>
        <begin position="239"/>
        <end position="276"/>
    </location>
</feature>
<feature type="compositionally biased region" description="Polar residues" evidence="2">
    <location>
        <begin position="93"/>
        <end position="107"/>
    </location>
</feature>
<keyword evidence="4" id="KW-1185">Reference proteome</keyword>
<feature type="region of interest" description="Disordered" evidence="2">
    <location>
        <begin position="1788"/>
        <end position="1921"/>
    </location>
</feature>
<feature type="coiled-coil region" evidence="1">
    <location>
        <begin position="1626"/>
        <end position="1709"/>
    </location>
</feature>
<feature type="compositionally biased region" description="Basic and acidic residues" evidence="2">
    <location>
        <begin position="1872"/>
        <end position="1883"/>
    </location>
</feature>
<feature type="compositionally biased region" description="Acidic residues" evidence="2">
    <location>
        <begin position="1857"/>
        <end position="1871"/>
    </location>
</feature>
<reference evidence="3 4" key="1">
    <citation type="submission" date="2018-01" db="EMBL/GenBank/DDBJ databases">
        <title>Genome characterization of the sugarcane-associated fungus Trichoderma ghanense CCMA-1212 and their application in lignocelulose bioconversion.</title>
        <authorList>
            <person name="Steindorff A.S."/>
            <person name="Mendes T.D."/>
            <person name="Vilela E.S.D."/>
            <person name="Rodrigues D.S."/>
            <person name="Formighieri E.F."/>
            <person name="Melo I.S."/>
            <person name="Favaro L.C.L."/>
        </authorList>
    </citation>
    <scope>NUCLEOTIDE SEQUENCE [LARGE SCALE GENOMIC DNA]</scope>
    <source>
        <strain evidence="3 4">CCMA-1212</strain>
    </source>
</reference>
<evidence type="ECO:0000313" key="3">
    <source>
        <dbReference type="EMBL" id="TFA99303.1"/>
    </source>
</evidence>
<keyword evidence="1" id="KW-0175">Coiled coil</keyword>
<dbReference type="GeneID" id="300580491"/>
<evidence type="ECO:0008006" key="5">
    <source>
        <dbReference type="Google" id="ProtNLM"/>
    </source>
</evidence>
<feature type="compositionally biased region" description="Basic and acidic residues" evidence="2">
    <location>
        <begin position="132"/>
        <end position="142"/>
    </location>
</feature>
<feature type="compositionally biased region" description="Basic and acidic residues" evidence="2">
    <location>
        <begin position="8"/>
        <end position="17"/>
    </location>
</feature>
<dbReference type="RefSeq" id="XP_073555505.1">
    <property type="nucleotide sequence ID" value="XM_073706041.1"/>
</dbReference>
<feature type="compositionally biased region" description="Acidic residues" evidence="2">
    <location>
        <begin position="1830"/>
        <end position="1839"/>
    </location>
</feature>
<feature type="non-terminal residue" evidence="3">
    <location>
        <position position="1"/>
    </location>
</feature>